<protein>
    <recommendedName>
        <fullName evidence="2">DUF4347 domain-containing protein</fullName>
    </recommendedName>
</protein>
<evidence type="ECO:0000313" key="4">
    <source>
        <dbReference type="Proteomes" id="UP000179270"/>
    </source>
</evidence>
<name>A0A1F7I9G6_9BACT</name>
<evidence type="ECO:0000259" key="2">
    <source>
        <dbReference type="Pfam" id="PF14252"/>
    </source>
</evidence>
<evidence type="ECO:0000256" key="1">
    <source>
        <dbReference type="SAM" id="MobiDB-lite"/>
    </source>
</evidence>
<dbReference type="AlphaFoldDB" id="A0A1F7I9G6"/>
<comment type="caution">
    <text evidence="3">The sequence shown here is derived from an EMBL/GenBank/DDBJ whole genome shotgun (WGS) entry which is preliminary data.</text>
</comment>
<dbReference type="InterPro" id="IPR025592">
    <property type="entry name" value="DUF4347"/>
</dbReference>
<sequence length="519" mass="59578">MDKLESISQPDKPKLTDKKPAPKDLLRVVKDLKRVDSKFWDNTHFLRQHSETVIIKGLRSKNIFEKISTVGYLNRIMQIIHKNEANLSDHTRGIGYALAKNPELLSELASDNSPKMIRNQVRKIIAYTLEAWGEVEIYDENDQLYPLANKLIGYAEKDLESNLKYFDKQMNSDGLFLIPLLKFGSEITKTRILNRMTQYANSHPDKGNDKLTSLLKQINIHHYQVEAQKIVELELMNYTSEWKSIMKNWPTQIIPENGFRGEISLNKRYVDNIKFIQSLEKKRKGIVSYLHEHNGISNFSNFPEDVLIDFYDNRENLRDNYVLSIQSKTDNNGALHKGRVTKSVFSKLKRYNQHIDPVETSNIIDLIEKMTKFSEKYGKISNIFISAHGETDKIILGEDDKEAINSINKKTFTGEALQKFNQSLGEKVNIILDSCSTGALEGIGQFLSTIDKNKKIKVIGPEFPASIDTIRIKQKANKLEWGVNYLKPIIAREYLQLIANNPGKFFDKVAKTYESGLAT</sequence>
<dbReference type="EMBL" id="MGAF01000039">
    <property type="protein sequence ID" value="OGK40003.1"/>
    <property type="molecule type" value="Genomic_DNA"/>
</dbReference>
<dbReference type="Proteomes" id="UP000179270">
    <property type="component" value="Unassembled WGS sequence"/>
</dbReference>
<gene>
    <name evidence="3" type="ORF">A3A74_06820</name>
</gene>
<evidence type="ECO:0000313" key="3">
    <source>
        <dbReference type="EMBL" id="OGK40003.1"/>
    </source>
</evidence>
<accession>A0A1F7I9G6</accession>
<feature type="domain" description="DUF4347" evidence="2">
    <location>
        <begin position="359"/>
        <end position="458"/>
    </location>
</feature>
<reference evidence="3 4" key="1">
    <citation type="journal article" date="2016" name="Nat. Commun.">
        <title>Thousands of microbial genomes shed light on interconnected biogeochemical processes in an aquifer system.</title>
        <authorList>
            <person name="Anantharaman K."/>
            <person name="Brown C.T."/>
            <person name="Hug L.A."/>
            <person name="Sharon I."/>
            <person name="Castelle C.J."/>
            <person name="Probst A.J."/>
            <person name="Thomas B.C."/>
            <person name="Singh A."/>
            <person name="Wilkins M.J."/>
            <person name="Karaoz U."/>
            <person name="Brodie E.L."/>
            <person name="Williams K.H."/>
            <person name="Hubbard S.S."/>
            <person name="Banfield J.F."/>
        </authorList>
    </citation>
    <scope>NUCLEOTIDE SEQUENCE [LARGE SCALE GENOMIC DNA]</scope>
</reference>
<proteinExistence type="predicted"/>
<organism evidence="3 4">
    <name type="scientific">Candidatus Roizmanbacteria bacterium RIFCSPLOWO2_01_FULL_35_13</name>
    <dbReference type="NCBI Taxonomy" id="1802055"/>
    <lineage>
        <taxon>Bacteria</taxon>
        <taxon>Candidatus Roizmaniibacteriota</taxon>
    </lineage>
</organism>
<feature type="region of interest" description="Disordered" evidence="1">
    <location>
        <begin position="1"/>
        <end position="20"/>
    </location>
</feature>
<dbReference type="Pfam" id="PF14252">
    <property type="entry name" value="DUF4347"/>
    <property type="match status" value="1"/>
</dbReference>